<protein>
    <submittedName>
        <fullName evidence="12">Hemolysin, contains CBS domains</fullName>
    </submittedName>
</protein>
<evidence type="ECO:0000256" key="4">
    <source>
        <dbReference type="ARBA" id="ARBA00022989"/>
    </source>
</evidence>
<dbReference type="PROSITE" id="PS51846">
    <property type="entry name" value="CNNM"/>
    <property type="match status" value="1"/>
</dbReference>
<dbReference type="AlphaFoldDB" id="A0A1G7P2N5"/>
<keyword evidence="5 7" id="KW-0129">CBS domain</keyword>
<dbReference type="CDD" id="cd04590">
    <property type="entry name" value="CBS_pair_CorC_HlyC_assoc"/>
    <property type="match status" value="1"/>
</dbReference>
<dbReference type="Proteomes" id="UP000199355">
    <property type="component" value="Unassembled WGS sequence"/>
</dbReference>
<organism evidence="12 13">
    <name type="scientific">Desulfovibrio legallii</name>
    <dbReference type="NCBI Taxonomy" id="571438"/>
    <lineage>
        <taxon>Bacteria</taxon>
        <taxon>Pseudomonadati</taxon>
        <taxon>Thermodesulfobacteriota</taxon>
        <taxon>Desulfovibrionia</taxon>
        <taxon>Desulfovibrionales</taxon>
        <taxon>Desulfovibrionaceae</taxon>
        <taxon>Desulfovibrio</taxon>
    </lineage>
</organism>
<reference evidence="13" key="1">
    <citation type="submission" date="2016-10" db="EMBL/GenBank/DDBJ databases">
        <authorList>
            <person name="Varghese N."/>
            <person name="Submissions S."/>
        </authorList>
    </citation>
    <scope>NUCLEOTIDE SEQUENCE [LARGE SCALE GENOMIC DNA]</scope>
    <source>
        <strain evidence="13">KHC7</strain>
    </source>
</reference>
<dbReference type="GO" id="GO:0005886">
    <property type="term" value="C:plasma membrane"/>
    <property type="evidence" value="ECO:0007669"/>
    <property type="project" value="TreeGrafter"/>
</dbReference>
<dbReference type="PROSITE" id="PS51371">
    <property type="entry name" value="CBS"/>
    <property type="match status" value="2"/>
</dbReference>
<feature type="transmembrane region" description="Helical" evidence="9">
    <location>
        <begin position="58"/>
        <end position="81"/>
    </location>
</feature>
<dbReference type="EMBL" id="FNBX01000014">
    <property type="protein sequence ID" value="SDF80523.1"/>
    <property type="molecule type" value="Genomic_DNA"/>
</dbReference>
<evidence type="ECO:0000256" key="5">
    <source>
        <dbReference type="ARBA" id="ARBA00023122"/>
    </source>
</evidence>
<comment type="subcellular location">
    <subcellularLocation>
        <location evidence="1">Membrane</location>
        <topology evidence="1">Multi-pass membrane protein</topology>
    </subcellularLocation>
</comment>
<dbReference type="SUPFAM" id="SSF54631">
    <property type="entry name" value="CBS-domain pair"/>
    <property type="match status" value="1"/>
</dbReference>
<keyword evidence="3" id="KW-0677">Repeat</keyword>
<keyword evidence="13" id="KW-1185">Reference proteome</keyword>
<feature type="transmembrane region" description="Helical" evidence="9">
    <location>
        <begin position="88"/>
        <end position="107"/>
    </location>
</feature>
<dbReference type="PANTHER" id="PTHR22777">
    <property type="entry name" value="HEMOLYSIN-RELATED"/>
    <property type="match status" value="1"/>
</dbReference>
<dbReference type="Gene3D" id="3.10.580.10">
    <property type="entry name" value="CBS-domain"/>
    <property type="match status" value="1"/>
</dbReference>
<evidence type="ECO:0000256" key="6">
    <source>
        <dbReference type="ARBA" id="ARBA00023136"/>
    </source>
</evidence>
<accession>A0A1G7P2N5</accession>
<dbReference type="OrthoDB" id="9798188at2"/>
<dbReference type="InterPro" id="IPR002550">
    <property type="entry name" value="CNNM"/>
</dbReference>
<dbReference type="InterPro" id="IPR044751">
    <property type="entry name" value="Ion_transp-like_CBS"/>
</dbReference>
<dbReference type="InterPro" id="IPR046342">
    <property type="entry name" value="CBS_dom_sf"/>
</dbReference>
<gene>
    <name evidence="12" type="ORF">SAMN05192586_11415</name>
</gene>
<feature type="domain" description="CBS" evidence="10">
    <location>
        <begin position="264"/>
        <end position="322"/>
    </location>
</feature>
<name>A0A1G7P2N5_9BACT</name>
<sequence>MLTLVLSITLAIAVSFLCSLAESVLYSLPWSAIERLRRSGRPAGAALYKLRLDVNRPIAAILTLNTIANTAGATVAGAAFLAAFGPDFTALFAVGFTGLVLVMGEILPKSLGVAHTEAIAVAMARPLAVVTRLLTPVLWITDGISRLVVRPRAAGPVVSEDDIRAVASLSRQAGRIKPYEEAFIRNVLALDQKRVYDIMTPRTVVFSLPETETVEDAYKDPRIWHFSRVPVYGDNNEDIVGFVERRALARSLHDGQGGAQLAAVMRPINFILENQTLDVLLREMLEAHEHLFAVLDEYGGLSGVVSLEDVLEEILGSEIVDESDNVEDLRALARRRREAVTRGKA</sequence>
<evidence type="ECO:0000259" key="11">
    <source>
        <dbReference type="PROSITE" id="PS51846"/>
    </source>
</evidence>
<dbReference type="PANTHER" id="PTHR22777:SF4">
    <property type="entry name" value="UPF0053 PROTEIN SLL1254"/>
    <property type="match status" value="1"/>
</dbReference>
<dbReference type="RefSeq" id="WP_092154420.1">
    <property type="nucleotide sequence ID" value="NZ_FNBX01000014.1"/>
</dbReference>
<evidence type="ECO:0000256" key="8">
    <source>
        <dbReference type="PROSITE-ProRule" id="PRU01193"/>
    </source>
</evidence>
<evidence type="ECO:0000256" key="7">
    <source>
        <dbReference type="PROSITE-ProRule" id="PRU00703"/>
    </source>
</evidence>
<proteinExistence type="predicted"/>
<keyword evidence="6 8" id="KW-0472">Membrane</keyword>
<keyword evidence="2 8" id="KW-0812">Transmembrane</keyword>
<dbReference type="STRING" id="571438.SAMN05192586_11415"/>
<evidence type="ECO:0000256" key="2">
    <source>
        <dbReference type="ARBA" id="ARBA00022692"/>
    </source>
</evidence>
<feature type="domain" description="CBS" evidence="10">
    <location>
        <begin position="199"/>
        <end position="261"/>
    </location>
</feature>
<evidence type="ECO:0000256" key="3">
    <source>
        <dbReference type="ARBA" id="ARBA00022737"/>
    </source>
</evidence>
<dbReference type="Pfam" id="PF01595">
    <property type="entry name" value="CNNM"/>
    <property type="match status" value="1"/>
</dbReference>
<dbReference type="Pfam" id="PF00571">
    <property type="entry name" value="CBS"/>
    <property type="match status" value="2"/>
</dbReference>
<feature type="domain" description="CNNM transmembrane" evidence="11">
    <location>
        <begin position="1"/>
        <end position="180"/>
    </location>
</feature>
<evidence type="ECO:0000313" key="12">
    <source>
        <dbReference type="EMBL" id="SDF80523.1"/>
    </source>
</evidence>
<keyword evidence="4 8" id="KW-1133">Transmembrane helix</keyword>
<evidence type="ECO:0000256" key="1">
    <source>
        <dbReference type="ARBA" id="ARBA00004141"/>
    </source>
</evidence>
<dbReference type="InterPro" id="IPR000644">
    <property type="entry name" value="CBS_dom"/>
</dbReference>
<evidence type="ECO:0000259" key="10">
    <source>
        <dbReference type="PROSITE" id="PS51371"/>
    </source>
</evidence>
<evidence type="ECO:0000256" key="9">
    <source>
        <dbReference type="SAM" id="Phobius"/>
    </source>
</evidence>
<evidence type="ECO:0000313" key="13">
    <source>
        <dbReference type="Proteomes" id="UP000199355"/>
    </source>
</evidence>